<dbReference type="RefSeq" id="WP_097122777.1">
    <property type="nucleotide sequence ID" value="NZ_OCND01000007.1"/>
</dbReference>
<dbReference type="InterPro" id="IPR051401">
    <property type="entry name" value="GtrA_CellWall_Glycosyl"/>
</dbReference>
<protein>
    <submittedName>
        <fullName evidence="8">Flippase GtrA (Transmembrane translocase of bactoprenol-linked glucose)</fullName>
    </submittedName>
</protein>
<name>A0A286DAD6_9GAMM</name>
<evidence type="ECO:0000256" key="2">
    <source>
        <dbReference type="ARBA" id="ARBA00009399"/>
    </source>
</evidence>
<keyword evidence="5 6" id="KW-0472">Membrane</keyword>
<keyword evidence="3 6" id="KW-0812">Transmembrane</keyword>
<evidence type="ECO:0000256" key="4">
    <source>
        <dbReference type="ARBA" id="ARBA00022989"/>
    </source>
</evidence>
<feature type="domain" description="GtrA/DPMS transmembrane" evidence="7">
    <location>
        <begin position="9"/>
        <end position="93"/>
    </location>
</feature>
<organism evidence="8 9">
    <name type="scientific">Pseudoxanthomonas wuyuanensis</name>
    <dbReference type="NCBI Taxonomy" id="1073196"/>
    <lineage>
        <taxon>Bacteria</taxon>
        <taxon>Pseudomonadati</taxon>
        <taxon>Pseudomonadota</taxon>
        <taxon>Gammaproteobacteria</taxon>
        <taxon>Lysobacterales</taxon>
        <taxon>Lysobacteraceae</taxon>
        <taxon>Pseudoxanthomonas</taxon>
    </lineage>
</organism>
<comment type="similarity">
    <text evidence="2">Belongs to the GtrA family.</text>
</comment>
<dbReference type="EMBL" id="OCND01000007">
    <property type="protein sequence ID" value="SOD55610.1"/>
    <property type="molecule type" value="Genomic_DNA"/>
</dbReference>
<proteinExistence type="inferred from homology"/>
<evidence type="ECO:0000256" key="1">
    <source>
        <dbReference type="ARBA" id="ARBA00004141"/>
    </source>
</evidence>
<feature type="transmembrane region" description="Helical" evidence="6">
    <location>
        <begin position="68"/>
        <end position="94"/>
    </location>
</feature>
<dbReference type="OrthoDB" id="7060875at2"/>
<dbReference type="PANTHER" id="PTHR38459:SF1">
    <property type="entry name" value="PROPHAGE BACTOPRENOL-LINKED GLUCOSE TRANSLOCASE HOMOLOG"/>
    <property type="match status" value="1"/>
</dbReference>
<reference evidence="8 9" key="1">
    <citation type="submission" date="2017-09" db="EMBL/GenBank/DDBJ databases">
        <authorList>
            <person name="Ehlers B."/>
            <person name="Leendertz F.H."/>
        </authorList>
    </citation>
    <scope>NUCLEOTIDE SEQUENCE [LARGE SCALE GENOMIC DNA]</scope>
    <source>
        <strain evidence="8 9">CGMCC 1.10978</strain>
    </source>
</reference>
<evidence type="ECO:0000256" key="6">
    <source>
        <dbReference type="SAM" id="Phobius"/>
    </source>
</evidence>
<feature type="transmembrane region" description="Helical" evidence="6">
    <location>
        <begin position="106"/>
        <end position="123"/>
    </location>
</feature>
<evidence type="ECO:0000259" key="7">
    <source>
        <dbReference type="Pfam" id="PF04138"/>
    </source>
</evidence>
<evidence type="ECO:0000313" key="8">
    <source>
        <dbReference type="EMBL" id="SOD55610.1"/>
    </source>
</evidence>
<keyword evidence="9" id="KW-1185">Reference proteome</keyword>
<sequence length="135" mass="14780">MLSRQFFLFLLAGGIAALANFGSRIALGLVMAYVPAIVLAYCIGMLTAFLLNRAFVFANPGTRLHHQALWFIAINLAALLQTLAVSLLFARWAFPAIGMAFHPETVAHAIGVAVPVVTSYVGHKRLTFRTTRHRE</sequence>
<keyword evidence="4 6" id="KW-1133">Transmembrane helix</keyword>
<dbReference type="PANTHER" id="PTHR38459">
    <property type="entry name" value="PROPHAGE BACTOPRENOL-LINKED GLUCOSE TRANSLOCASE HOMOLOG"/>
    <property type="match status" value="1"/>
</dbReference>
<evidence type="ECO:0000256" key="5">
    <source>
        <dbReference type="ARBA" id="ARBA00023136"/>
    </source>
</evidence>
<feature type="transmembrane region" description="Helical" evidence="6">
    <location>
        <begin position="38"/>
        <end position="56"/>
    </location>
</feature>
<dbReference type="Proteomes" id="UP000219374">
    <property type="component" value="Unassembled WGS sequence"/>
</dbReference>
<evidence type="ECO:0000256" key="3">
    <source>
        <dbReference type="ARBA" id="ARBA00022692"/>
    </source>
</evidence>
<dbReference type="Pfam" id="PF04138">
    <property type="entry name" value="GtrA_DPMS_TM"/>
    <property type="match status" value="1"/>
</dbReference>
<dbReference type="GO" id="GO:0000271">
    <property type="term" value="P:polysaccharide biosynthetic process"/>
    <property type="evidence" value="ECO:0007669"/>
    <property type="project" value="InterPro"/>
</dbReference>
<dbReference type="GO" id="GO:0005886">
    <property type="term" value="C:plasma membrane"/>
    <property type="evidence" value="ECO:0007669"/>
    <property type="project" value="TreeGrafter"/>
</dbReference>
<dbReference type="AlphaFoldDB" id="A0A286DAD6"/>
<accession>A0A286DAD6</accession>
<comment type="subcellular location">
    <subcellularLocation>
        <location evidence="1">Membrane</location>
        <topology evidence="1">Multi-pass membrane protein</topology>
    </subcellularLocation>
</comment>
<dbReference type="InterPro" id="IPR007267">
    <property type="entry name" value="GtrA_DPMS_TM"/>
</dbReference>
<gene>
    <name evidence="8" type="ORF">SAMN06296416_107211</name>
</gene>
<evidence type="ECO:0000313" key="9">
    <source>
        <dbReference type="Proteomes" id="UP000219374"/>
    </source>
</evidence>